<dbReference type="OrthoDB" id="10045710at2759"/>
<feature type="compositionally biased region" description="Low complexity" evidence="1">
    <location>
        <begin position="39"/>
        <end position="55"/>
    </location>
</feature>
<feature type="compositionally biased region" description="Polar residues" evidence="1">
    <location>
        <begin position="369"/>
        <end position="386"/>
    </location>
</feature>
<keyword evidence="4" id="KW-1185">Reference proteome</keyword>
<feature type="compositionally biased region" description="Polar residues" evidence="1">
    <location>
        <begin position="241"/>
        <end position="267"/>
    </location>
</feature>
<protein>
    <recommendedName>
        <fullName evidence="2">EH domain-containing protein</fullName>
    </recommendedName>
</protein>
<dbReference type="SMART" id="SM00027">
    <property type="entry name" value="EH"/>
    <property type="match status" value="1"/>
</dbReference>
<proteinExistence type="predicted"/>
<accession>W3X3P5</accession>
<feature type="compositionally biased region" description="Low complexity" evidence="1">
    <location>
        <begin position="594"/>
        <end position="614"/>
    </location>
</feature>
<evidence type="ECO:0000259" key="2">
    <source>
        <dbReference type="PROSITE" id="PS50031"/>
    </source>
</evidence>
<name>W3X3P5_PESFW</name>
<evidence type="ECO:0000313" key="4">
    <source>
        <dbReference type="Proteomes" id="UP000030651"/>
    </source>
</evidence>
<dbReference type="KEGG" id="pfy:PFICI_08272"/>
<dbReference type="GeneID" id="19273285"/>
<dbReference type="HOGENOM" id="CLU_014603_0_0_1"/>
<feature type="compositionally biased region" description="Polar residues" evidence="1">
    <location>
        <begin position="203"/>
        <end position="213"/>
    </location>
</feature>
<dbReference type="OMA" id="AEVWELV"/>
<dbReference type="Proteomes" id="UP000030651">
    <property type="component" value="Unassembled WGS sequence"/>
</dbReference>
<dbReference type="InterPro" id="IPR011992">
    <property type="entry name" value="EF-hand-dom_pair"/>
</dbReference>
<dbReference type="Pfam" id="PF12763">
    <property type="entry name" value="EH"/>
    <property type="match status" value="1"/>
</dbReference>
<feature type="compositionally biased region" description="Low complexity" evidence="1">
    <location>
        <begin position="403"/>
        <end position="420"/>
    </location>
</feature>
<evidence type="ECO:0000313" key="3">
    <source>
        <dbReference type="EMBL" id="ETS80743.1"/>
    </source>
</evidence>
<dbReference type="Gene3D" id="1.10.238.10">
    <property type="entry name" value="EF-hand"/>
    <property type="match status" value="1"/>
</dbReference>
<dbReference type="STRING" id="1229662.W3X3P5"/>
<feature type="region of interest" description="Disordered" evidence="1">
    <location>
        <begin position="138"/>
        <end position="188"/>
    </location>
</feature>
<sequence length="702" mass="75535">MHRPVTPNHPSRRLSSSSSAQDGQAYQTALKGASLAFQRTGPSSTSNGNGAGNASRNDKGALMAATHISRQTTGGSVQDGKHGRVVDKNGTTQRLTQTLTGPTQTSQNNAGGSTLKPPGRLNLATDPRATSFIAATLAASRSASPSPNQRPQVRPSNNTQPGAANVKQKKNSPASSVTSLDLTTDITSIPPTNALISMFETNNRGHSASTSGDPTKKPKLRPTTPSRGISSDKKPAALRSPSPSRLASNSASGKSESFTASNTNSKSDAPEENPSTLAKKKKKPPPLPAASKPLQIKADMAGEPMQAIVKSKHRASTPPRSASKTDTPVLSPQPQRAASHKMVEPPLPPEQQTEVTRKPPPPAVRRKPQSQTAQQIAQMVLSQSTAPKPPSQPLIKSSDRRSSVSSDDTFVSASSVQTSRPPSPHRGRSPTMESEQPPQVLLRTRPRSVHTLARDATAKNQSPAPPPPRRSQQPTNMTLNNLTNATMAGIVASSRSPLLGSAAPSPRPPSVPPRQNTPLMRQTLRKPRSDSSDEEEKWKARHRTKPLQSKKKHSHHEGARKRWREEITIRERRRYEGVWASNRGQLLTPSPADSNGTTPQTNTPSPSNGGNGDGDLVVNVIVRDIWSRSRLPPEELAEVWDLVDQTGRGALTRTEFVVGMWLIDQRLRGRKIPQKVMDSVWASARGLSVKGPPRDKQKVKHH</sequence>
<gene>
    <name evidence="3" type="ORF">PFICI_08272</name>
</gene>
<dbReference type="SUPFAM" id="SSF47473">
    <property type="entry name" value="EF-hand"/>
    <property type="match status" value="1"/>
</dbReference>
<feature type="compositionally biased region" description="Polar residues" evidence="1">
    <location>
        <begin position="171"/>
        <end position="188"/>
    </location>
</feature>
<feature type="compositionally biased region" description="Polar residues" evidence="1">
    <location>
        <begin position="582"/>
        <end position="593"/>
    </location>
</feature>
<dbReference type="eggNOG" id="KOG0998">
    <property type="taxonomic scope" value="Eukaryota"/>
</dbReference>
<feature type="compositionally biased region" description="Polar residues" evidence="1">
    <location>
        <begin position="139"/>
        <end position="162"/>
    </location>
</feature>
<dbReference type="RefSeq" id="XP_007835044.1">
    <property type="nucleotide sequence ID" value="XM_007836853.1"/>
</dbReference>
<dbReference type="EMBL" id="KI912113">
    <property type="protein sequence ID" value="ETS80743.1"/>
    <property type="molecule type" value="Genomic_DNA"/>
</dbReference>
<dbReference type="AlphaFoldDB" id="W3X3P5"/>
<reference evidence="4" key="1">
    <citation type="journal article" date="2015" name="BMC Genomics">
        <title>Genomic and transcriptomic analysis of the endophytic fungus Pestalotiopsis fici reveals its lifestyle and high potential for synthesis of natural products.</title>
        <authorList>
            <person name="Wang X."/>
            <person name="Zhang X."/>
            <person name="Liu L."/>
            <person name="Xiang M."/>
            <person name="Wang W."/>
            <person name="Sun X."/>
            <person name="Che Y."/>
            <person name="Guo L."/>
            <person name="Liu G."/>
            <person name="Guo L."/>
            <person name="Wang C."/>
            <person name="Yin W.B."/>
            <person name="Stadler M."/>
            <person name="Zhang X."/>
            <person name="Liu X."/>
        </authorList>
    </citation>
    <scope>NUCLEOTIDE SEQUENCE [LARGE SCALE GENOMIC DNA]</scope>
    <source>
        <strain evidence="4">W106-1 / CGMCC3.15140</strain>
    </source>
</reference>
<feature type="compositionally biased region" description="Low complexity" evidence="1">
    <location>
        <begin position="470"/>
        <end position="504"/>
    </location>
</feature>
<feature type="compositionally biased region" description="Polar residues" evidence="1">
    <location>
        <begin position="318"/>
        <end position="336"/>
    </location>
</feature>
<feature type="compositionally biased region" description="Low complexity" evidence="1">
    <location>
        <begin position="90"/>
        <end position="107"/>
    </location>
</feature>
<feature type="region of interest" description="Disordered" evidence="1">
    <location>
        <begin position="203"/>
        <end position="563"/>
    </location>
</feature>
<organism evidence="3 4">
    <name type="scientific">Pestalotiopsis fici (strain W106-1 / CGMCC3.15140)</name>
    <dbReference type="NCBI Taxonomy" id="1229662"/>
    <lineage>
        <taxon>Eukaryota</taxon>
        <taxon>Fungi</taxon>
        <taxon>Dikarya</taxon>
        <taxon>Ascomycota</taxon>
        <taxon>Pezizomycotina</taxon>
        <taxon>Sordariomycetes</taxon>
        <taxon>Xylariomycetidae</taxon>
        <taxon>Amphisphaeriales</taxon>
        <taxon>Sporocadaceae</taxon>
        <taxon>Pestalotiopsis</taxon>
    </lineage>
</organism>
<evidence type="ECO:0000256" key="1">
    <source>
        <dbReference type="SAM" id="MobiDB-lite"/>
    </source>
</evidence>
<dbReference type="InterPro" id="IPR000261">
    <property type="entry name" value="EH_dom"/>
</dbReference>
<dbReference type="InParanoid" id="W3X3P5"/>
<feature type="compositionally biased region" description="Basic residues" evidence="1">
    <location>
        <begin position="539"/>
        <end position="562"/>
    </location>
</feature>
<dbReference type="PROSITE" id="PS50031">
    <property type="entry name" value="EH"/>
    <property type="match status" value="1"/>
</dbReference>
<feature type="domain" description="EH" evidence="2">
    <location>
        <begin position="623"/>
        <end position="687"/>
    </location>
</feature>
<dbReference type="CDD" id="cd00052">
    <property type="entry name" value="EH"/>
    <property type="match status" value="1"/>
</dbReference>
<feature type="region of interest" description="Disordered" evidence="1">
    <location>
        <begin position="580"/>
        <end position="614"/>
    </location>
</feature>
<feature type="region of interest" description="Disordered" evidence="1">
    <location>
        <begin position="1"/>
        <end position="124"/>
    </location>
</feature>